<protein>
    <recommendedName>
        <fullName evidence="4">Glycosyl transferase family 1 domain-containing protein</fullName>
    </recommendedName>
</protein>
<dbReference type="SUPFAM" id="SSF53756">
    <property type="entry name" value="UDP-Glycosyltransferase/glycogen phosphorylase"/>
    <property type="match status" value="1"/>
</dbReference>
<feature type="domain" description="Glycosyltransferase subfamily 4-like N-terminal" evidence="2">
    <location>
        <begin position="19"/>
        <end position="180"/>
    </location>
</feature>
<name>A0A381UNM8_9ZZZZ</name>
<sequence>MKQLAKRVLLLHSSNDMYGASRIVLQVIDILIKAKYEVHVILPYKGVLNKIITDKGASCSTCNLGVFRKKYLNLKGLYNRFLKIKKAKNHISNYIDKHHIDLLYTSTSVIISGALAAKRRGIPNISHIHEIPTANKSYEIFIGLFVRYFSKKVIVVSNSVAKHWQPYLKKNQLLKVYNGIIFPLTKTPDITKRKIGQDITVTSIARLTPSKGHKYFIEAAKELLILNNQYQFLIVGDTFPGYESYEEELKTLVIENDLHEKIHFLGYRTDIEAILAKSDLLFHSSITPDSLPTVLFEAIKMKVPLAATELAGAVEILDNGNCGLLLPLNNAKKTAELINDYIKDEKLMMSNIEKAIEYTDQHFSPTQFEKNILDIFKITLTSK</sequence>
<dbReference type="InterPro" id="IPR028098">
    <property type="entry name" value="Glyco_trans_4-like_N"/>
</dbReference>
<dbReference type="InterPro" id="IPR001296">
    <property type="entry name" value="Glyco_trans_1"/>
</dbReference>
<evidence type="ECO:0000313" key="3">
    <source>
        <dbReference type="EMBL" id="SVA29769.1"/>
    </source>
</evidence>
<dbReference type="AlphaFoldDB" id="A0A381UNM8"/>
<dbReference type="EMBL" id="UINC01006809">
    <property type="protein sequence ID" value="SVA29769.1"/>
    <property type="molecule type" value="Genomic_DNA"/>
</dbReference>
<proteinExistence type="predicted"/>
<evidence type="ECO:0000259" key="1">
    <source>
        <dbReference type="Pfam" id="PF00534"/>
    </source>
</evidence>
<reference evidence="3" key="1">
    <citation type="submission" date="2018-05" db="EMBL/GenBank/DDBJ databases">
        <authorList>
            <person name="Lanie J.A."/>
            <person name="Ng W.-L."/>
            <person name="Kazmierczak K.M."/>
            <person name="Andrzejewski T.M."/>
            <person name="Davidsen T.M."/>
            <person name="Wayne K.J."/>
            <person name="Tettelin H."/>
            <person name="Glass J.I."/>
            <person name="Rusch D."/>
            <person name="Podicherti R."/>
            <person name="Tsui H.-C.T."/>
            <person name="Winkler M.E."/>
        </authorList>
    </citation>
    <scope>NUCLEOTIDE SEQUENCE</scope>
</reference>
<evidence type="ECO:0000259" key="2">
    <source>
        <dbReference type="Pfam" id="PF13439"/>
    </source>
</evidence>
<gene>
    <name evidence="3" type="ORF">METZ01_LOCUS82623</name>
</gene>
<evidence type="ECO:0008006" key="4">
    <source>
        <dbReference type="Google" id="ProtNLM"/>
    </source>
</evidence>
<organism evidence="3">
    <name type="scientific">marine metagenome</name>
    <dbReference type="NCBI Taxonomy" id="408172"/>
    <lineage>
        <taxon>unclassified sequences</taxon>
        <taxon>metagenomes</taxon>
        <taxon>ecological metagenomes</taxon>
    </lineage>
</organism>
<accession>A0A381UNM8</accession>
<dbReference type="CDD" id="cd03801">
    <property type="entry name" value="GT4_PimA-like"/>
    <property type="match status" value="1"/>
</dbReference>
<dbReference type="PANTHER" id="PTHR12526:SF630">
    <property type="entry name" value="GLYCOSYLTRANSFERASE"/>
    <property type="match status" value="1"/>
</dbReference>
<dbReference type="Gene3D" id="3.40.50.2000">
    <property type="entry name" value="Glycogen Phosphorylase B"/>
    <property type="match status" value="2"/>
</dbReference>
<dbReference type="GO" id="GO:0016757">
    <property type="term" value="F:glycosyltransferase activity"/>
    <property type="evidence" value="ECO:0007669"/>
    <property type="project" value="InterPro"/>
</dbReference>
<dbReference type="PANTHER" id="PTHR12526">
    <property type="entry name" value="GLYCOSYLTRANSFERASE"/>
    <property type="match status" value="1"/>
</dbReference>
<dbReference type="Pfam" id="PF00534">
    <property type="entry name" value="Glycos_transf_1"/>
    <property type="match status" value="1"/>
</dbReference>
<feature type="domain" description="Glycosyl transferase family 1" evidence="1">
    <location>
        <begin position="196"/>
        <end position="356"/>
    </location>
</feature>
<dbReference type="Pfam" id="PF13439">
    <property type="entry name" value="Glyco_transf_4"/>
    <property type="match status" value="1"/>
</dbReference>